<gene>
    <name evidence="3" type="ORF">AVENP_1347</name>
</gene>
<dbReference type="Gene3D" id="3.30.428.10">
    <property type="entry name" value="HIT-like"/>
    <property type="match status" value="1"/>
</dbReference>
<organism evidence="3 4">
    <name type="scientific">Arcobacter venerupis</name>
    <dbReference type="NCBI Taxonomy" id="1054033"/>
    <lineage>
        <taxon>Bacteria</taxon>
        <taxon>Pseudomonadati</taxon>
        <taxon>Campylobacterota</taxon>
        <taxon>Epsilonproteobacteria</taxon>
        <taxon>Campylobacterales</taxon>
        <taxon>Arcobacteraceae</taxon>
        <taxon>Arcobacter</taxon>
    </lineage>
</organism>
<evidence type="ECO:0000256" key="1">
    <source>
        <dbReference type="PROSITE-ProRule" id="PRU00464"/>
    </source>
</evidence>
<dbReference type="Proteomes" id="UP000503482">
    <property type="component" value="Chromosome"/>
</dbReference>
<dbReference type="KEGG" id="avp:AVENP_1347"/>
<dbReference type="SUPFAM" id="SSF54197">
    <property type="entry name" value="HIT-like"/>
    <property type="match status" value="1"/>
</dbReference>
<dbReference type="AlphaFoldDB" id="A0AAE7B876"/>
<feature type="domain" description="HIT" evidence="2">
    <location>
        <begin position="1"/>
        <end position="90"/>
    </location>
</feature>
<name>A0AAE7B876_9BACT</name>
<dbReference type="PIRSF" id="PIRSF000714">
    <property type="entry name" value="HIT"/>
    <property type="match status" value="1"/>
</dbReference>
<evidence type="ECO:0000313" key="4">
    <source>
        <dbReference type="Proteomes" id="UP000503482"/>
    </source>
</evidence>
<dbReference type="InterPro" id="IPR011146">
    <property type="entry name" value="HIT-like"/>
</dbReference>
<dbReference type="InterPro" id="IPR026026">
    <property type="entry name" value="HIT_Hint"/>
</dbReference>
<sequence length="120" mass="14521">MSIIYKNDLIKIEVESSEIPWLKIFTIEDIKEFSQCNSQTKQEIFKYLDIIEKEMLDYFNPKKINIASFGNYVPHVHFHIMARFEEDSYFPEPMWGKKQREANLDLPSFEEFYQNLKKKL</sequence>
<proteinExistence type="predicted"/>
<dbReference type="Pfam" id="PF01230">
    <property type="entry name" value="HIT"/>
    <property type="match status" value="1"/>
</dbReference>
<dbReference type="PROSITE" id="PS51084">
    <property type="entry name" value="HIT_2"/>
    <property type="match status" value="1"/>
</dbReference>
<protein>
    <submittedName>
        <fullName evidence="3">Histidine triad nucleotide-binding protein</fullName>
    </submittedName>
</protein>
<feature type="short sequence motif" description="Histidine triad motif" evidence="1">
    <location>
        <begin position="75"/>
        <end position="79"/>
    </location>
</feature>
<dbReference type="GO" id="GO:0003824">
    <property type="term" value="F:catalytic activity"/>
    <property type="evidence" value="ECO:0007669"/>
    <property type="project" value="InterPro"/>
</dbReference>
<reference evidence="3 4" key="1">
    <citation type="submission" date="2020-05" db="EMBL/GenBank/DDBJ databases">
        <title>Complete genome sequencing of Campylobacter and Arcobacter type strains.</title>
        <authorList>
            <person name="Miller W.G."/>
            <person name="Yee E."/>
        </authorList>
    </citation>
    <scope>NUCLEOTIDE SEQUENCE [LARGE SCALE GENOMIC DNA]</scope>
    <source>
        <strain evidence="3 4">LMG 26156</strain>
    </source>
</reference>
<accession>A0AAE7B876</accession>
<evidence type="ECO:0000313" key="3">
    <source>
        <dbReference type="EMBL" id="QKF66901.1"/>
    </source>
</evidence>
<keyword evidence="4" id="KW-1185">Reference proteome</keyword>
<dbReference type="EMBL" id="CP053840">
    <property type="protein sequence ID" value="QKF66901.1"/>
    <property type="molecule type" value="Genomic_DNA"/>
</dbReference>
<evidence type="ECO:0000259" key="2">
    <source>
        <dbReference type="PROSITE" id="PS51084"/>
    </source>
</evidence>
<dbReference type="InterPro" id="IPR036265">
    <property type="entry name" value="HIT-like_sf"/>
</dbReference>